<organism evidence="1 2">
    <name type="scientific">Geobacillus kaustophilus GBlys</name>
    <dbReference type="NCBI Taxonomy" id="1337888"/>
    <lineage>
        <taxon>Bacteria</taxon>
        <taxon>Bacillati</taxon>
        <taxon>Bacillota</taxon>
        <taxon>Bacilli</taxon>
        <taxon>Bacillales</taxon>
        <taxon>Anoxybacillaceae</taxon>
        <taxon>Geobacillus</taxon>
        <taxon>Geobacillus thermoleovorans group</taxon>
    </lineage>
</organism>
<comment type="caution">
    <text evidence="1">The sequence shown here is derived from an EMBL/GenBank/DDBJ whole genome shotgun (WGS) entry which is preliminary data.</text>
</comment>
<dbReference type="EMBL" id="BASG01000018">
    <property type="protein sequence ID" value="GAD13832.1"/>
    <property type="molecule type" value="Genomic_DNA"/>
</dbReference>
<evidence type="ECO:0000313" key="1">
    <source>
        <dbReference type="EMBL" id="GAD13832.1"/>
    </source>
</evidence>
<accession>U2X538</accession>
<protein>
    <submittedName>
        <fullName evidence="1">Uncharacterized protein</fullName>
    </submittedName>
</protein>
<evidence type="ECO:0000313" key="2">
    <source>
        <dbReference type="Proteomes" id="UP000016424"/>
    </source>
</evidence>
<gene>
    <name evidence="1" type="ORF">GBL_2049</name>
</gene>
<name>U2X538_GEOKU</name>
<sequence>MPPPASWRRLCIPYHFHDYDETDKKRTPDRVFFLSSFHE</sequence>
<dbReference type="AlphaFoldDB" id="U2X538"/>
<proteinExistence type="predicted"/>
<dbReference type="Proteomes" id="UP000016424">
    <property type="component" value="Unassembled WGS sequence"/>
</dbReference>
<reference evidence="2" key="1">
    <citation type="journal article" date="2013" name="Genome">
        <title>Draft Genome Sequence of Geobacillus kaustophilus GBlys, a Lysogenic Strain with Bacteriophage phiOH2.</title>
        <authorList>
            <person name="Doi K."/>
            <person name="Mori K."/>
            <person name="Martono H."/>
            <person name="Nagayoshi Y."/>
            <person name="Fujino Y."/>
            <person name="Tashiro K."/>
            <person name="Kuhara S."/>
            <person name="Ohshima T."/>
        </authorList>
    </citation>
    <scope>NUCLEOTIDE SEQUENCE [LARGE SCALE GENOMIC DNA]</scope>
    <source>
        <strain evidence="2">GBlys</strain>
    </source>
</reference>